<comment type="similarity">
    <text evidence="1 3">Belongs to the EXO70 family.</text>
</comment>
<evidence type="ECO:0000313" key="6">
    <source>
        <dbReference type="Proteomes" id="UP001188597"/>
    </source>
</evidence>
<dbReference type="Gene3D" id="1.20.1280.170">
    <property type="entry name" value="Exocyst complex component Exo70"/>
    <property type="match status" value="1"/>
</dbReference>
<gene>
    <name evidence="5" type="ORF">RJ639_036693</name>
</gene>
<dbReference type="EMBL" id="JAVXUP010000323">
    <property type="protein sequence ID" value="KAK3030955.1"/>
    <property type="molecule type" value="Genomic_DNA"/>
</dbReference>
<dbReference type="GO" id="GO:0000145">
    <property type="term" value="C:exocyst"/>
    <property type="evidence" value="ECO:0007669"/>
    <property type="project" value="InterPro"/>
</dbReference>
<comment type="caution">
    <text evidence="5">The sequence shown here is derived from an EMBL/GenBank/DDBJ whole genome shotgun (WGS) entry which is preliminary data.</text>
</comment>
<dbReference type="InterPro" id="IPR046364">
    <property type="entry name" value="Exo70_C"/>
</dbReference>
<dbReference type="Pfam" id="PF03081">
    <property type="entry name" value="Exo70_C"/>
    <property type="match status" value="1"/>
</dbReference>
<dbReference type="Proteomes" id="UP001188597">
    <property type="component" value="Unassembled WGS sequence"/>
</dbReference>
<keyword evidence="6" id="KW-1185">Reference proteome</keyword>
<dbReference type="InterPro" id="IPR004140">
    <property type="entry name" value="Exo70"/>
</dbReference>
<evidence type="ECO:0000256" key="2">
    <source>
        <dbReference type="ARBA" id="ARBA00022448"/>
    </source>
</evidence>
<organism evidence="5 6">
    <name type="scientific">Escallonia herrerae</name>
    <dbReference type="NCBI Taxonomy" id="1293975"/>
    <lineage>
        <taxon>Eukaryota</taxon>
        <taxon>Viridiplantae</taxon>
        <taxon>Streptophyta</taxon>
        <taxon>Embryophyta</taxon>
        <taxon>Tracheophyta</taxon>
        <taxon>Spermatophyta</taxon>
        <taxon>Magnoliopsida</taxon>
        <taxon>eudicotyledons</taxon>
        <taxon>Gunneridae</taxon>
        <taxon>Pentapetalae</taxon>
        <taxon>asterids</taxon>
        <taxon>campanulids</taxon>
        <taxon>Escalloniales</taxon>
        <taxon>Escalloniaceae</taxon>
        <taxon>Escallonia</taxon>
    </lineage>
</organism>
<name>A0AA88WT76_9ASTE</name>
<dbReference type="InterPro" id="IPR016159">
    <property type="entry name" value="Cullin_repeat-like_dom_sf"/>
</dbReference>
<dbReference type="GO" id="GO:0005546">
    <property type="term" value="F:phosphatidylinositol-4,5-bisphosphate binding"/>
    <property type="evidence" value="ECO:0007669"/>
    <property type="project" value="InterPro"/>
</dbReference>
<dbReference type="AlphaFoldDB" id="A0AA88WT76"/>
<dbReference type="SUPFAM" id="SSF56112">
    <property type="entry name" value="Protein kinase-like (PK-like)"/>
    <property type="match status" value="1"/>
</dbReference>
<dbReference type="PANTHER" id="PTHR12542:SF7">
    <property type="entry name" value="EXOCYST SUBUNIT EXO70 FAMILY PROTEIN"/>
    <property type="match status" value="1"/>
</dbReference>
<evidence type="ECO:0000259" key="4">
    <source>
        <dbReference type="Pfam" id="PF03081"/>
    </source>
</evidence>
<dbReference type="InterPro" id="IPR011009">
    <property type="entry name" value="Kinase-like_dom_sf"/>
</dbReference>
<feature type="domain" description="Exocyst complex subunit Exo70 C-terminal" evidence="4">
    <location>
        <begin position="2"/>
        <end position="93"/>
    </location>
</feature>
<evidence type="ECO:0000313" key="5">
    <source>
        <dbReference type="EMBL" id="KAK3030955.1"/>
    </source>
</evidence>
<dbReference type="SUPFAM" id="SSF74788">
    <property type="entry name" value="Cullin repeat-like"/>
    <property type="match status" value="1"/>
</dbReference>
<proteinExistence type="inferred from homology"/>
<accession>A0AA88WT76</accession>
<dbReference type="Gene3D" id="3.30.200.20">
    <property type="entry name" value="Phosphorylase Kinase, domain 1"/>
    <property type="match status" value="1"/>
</dbReference>
<keyword evidence="2 3" id="KW-0813">Transport</keyword>
<comment type="function">
    <text evidence="3">Component of the exocyst complex.</text>
</comment>
<dbReference type="PANTHER" id="PTHR12542">
    <property type="entry name" value="EXOCYST COMPLEX PROTEIN EXO70"/>
    <property type="match status" value="1"/>
</dbReference>
<protein>
    <recommendedName>
        <fullName evidence="3">Exocyst subunit Exo70 family protein</fullName>
    </recommendedName>
</protein>
<dbReference type="GO" id="GO:0015031">
    <property type="term" value="P:protein transport"/>
    <property type="evidence" value="ECO:0007669"/>
    <property type="project" value="UniProtKB-KW"/>
</dbReference>
<evidence type="ECO:0000256" key="3">
    <source>
        <dbReference type="RuleBase" id="RU365026"/>
    </source>
</evidence>
<sequence length="233" mass="26498">MITDDFLTRLMRIVQQAATSYQRGTLEKIVSCLRPEGLNANGVSKSAIRKRIKTFNSMFEEFYKTQVRWHVPDLQLRQELRLSITQKVISAYSPYPCFKNLKEFSLETLLLITYNLSEEHIIGIGIYGPVYRATLNDDRVVAIKRAKFSTSSTDAGAYGLRSSMHYKVPVIFTSEVVQEGMWDLLCLLQLRASGAYMFQQTMHSFKNLSSYPASTTVTLPGSWGFAKVAMSLY</sequence>
<keyword evidence="3" id="KW-0653">Protein transport</keyword>
<keyword evidence="3" id="KW-0268">Exocytosis</keyword>
<evidence type="ECO:0000256" key="1">
    <source>
        <dbReference type="ARBA" id="ARBA00006756"/>
    </source>
</evidence>
<dbReference type="GO" id="GO:0006887">
    <property type="term" value="P:exocytosis"/>
    <property type="evidence" value="ECO:0007669"/>
    <property type="project" value="UniProtKB-KW"/>
</dbReference>
<reference evidence="5" key="1">
    <citation type="submission" date="2022-12" db="EMBL/GenBank/DDBJ databases">
        <title>Draft genome assemblies for two species of Escallonia (Escalloniales).</title>
        <authorList>
            <person name="Chanderbali A."/>
            <person name="Dervinis C."/>
            <person name="Anghel I."/>
            <person name="Soltis D."/>
            <person name="Soltis P."/>
            <person name="Zapata F."/>
        </authorList>
    </citation>
    <scope>NUCLEOTIDE SEQUENCE</scope>
    <source>
        <strain evidence="5">UCBG64.0493</strain>
        <tissue evidence="5">Leaf</tissue>
    </source>
</reference>